<name>A0ABM7RJL1_9BACT</name>
<accession>A0ABM7RJL1</accession>
<keyword evidence="9" id="KW-1185">Reference proteome</keyword>
<dbReference type="InterPro" id="IPR037185">
    <property type="entry name" value="EmrE-like"/>
</dbReference>
<dbReference type="InterPro" id="IPR000620">
    <property type="entry name" value="EamA_dom"/>
</dbReference>
<feature type="transmembrane region" description="Helical" evidence="6">
    <location>
        <begin position="98"/>
        <end position="116"/>
    </location>
</feature>
<dbReference type="InterPro" id="IPR051258">
    <property type="entry name" value="Diverse_Substrate_Transporter"/>
</dbReference>
<feature type="transmembrane region" description="Helical" evidence="6">
    <location>
        <begin position="128"/>
        <end position="145"/>
    </location>
</feature>
<dbReference type="SUPFAM" id="SSF103481">
    <property type="entry name" value="Multidrug resistance efflux transporter EmrE"/>
    <property type="match status" value="2"/>
</dbReference>
<feature type="transmembrane region" description="Helical" evidence="6">
    <location>
        <begin position="157"/>
        <end position="174"/>
    </location>
</feature>
<evidence type="ECO:0000256" key="1">
    <source>
        <dbReference type="ARBA" id="ARBA00004651"/>
    </source>
</evidence>
<dbReference type="Proteomes" id="UP001374893">
    <property type="component" value="Chromosome"/>
</dbReference>
<dbReference type="PANTHER" id="PTHR42920">
    <property type="entry name" value="OS03G0707200 PROTEIN-RELATED"/>
    <property type="match status" value="1"/>
</dbReference>
<feature type="transmembrane region" description="Helical" evidence="6">
    <location>
        <begin position="286"/>
        <end position="305"/>
    </location>
</feature>
<dbReference type="EMBL" id="AP024702">
    <property type="protein sequence ID" value="BCX50352.1"/>
    <property type="molecule type" value="Genomic_DNA"/>
</dbReference>
<evidence type="ECO:0000313" key="9">
    <source>
        <dbReference type="Proteomes" id="UP001374893"/>
    </source>
</evidence>
<protein>
    <submittedName>
        <fullName evidence="8">Drug/metabolite transporter (DMT) superfamily permease</fullName>
    </submittedName>
</protein>
<keyword evidence="2" id="KW-1003">Cell membrane</keyword>
<feature type="transmembrane region" description="Helical" evidence="6">
    <location>
        <begin position="74"/>
        <end position="92"/>
    </location>
</feature>
<evidence type="ECO:0000256" key="4">
    <source>
        <dbReference type="ARBA" id="ARBA00022989"/>
    </source>
</evidence>
<evidence type="ECO:0000256" key="3">
    <source>
        <dbReference type="ARBA" id="ARBA00022692"/>
    </source>
</evidence>
<feature type="transmembrane region" description="Helical" evidence="6">
    <location>
        <begin position="218"/>
        <end position="240"/>
    </location>
</feature>
<sequence>MLVPAFFLILACALWGLSFPVIKAIQFEQATRMDDAGSAFLAAWLQVARFLVAGLLLLPFVLRMPKVSSAELRQGILLGFWGGLGMVLQAWGLTRTDASTSAFLTQAYCVILPLIACLKFRRTPAGRTLLATLLVVAGGAILAGLKPDQLKLGPGETATLLAAFAFTFQILTLDHPRFATNRGRPVTLVMCLAIAVIFLPVVWFTAPTPGAIITAGASWPAATMVVALAVFCSIGAFLLMNTWQRRVSATEAGLIYTTEPVFAAAYAIFLPAPLAAMAGIEYGNETITLQMLTGGGLIVIANVLMQWKARPHKPAVAPAP</sequence>
<evidence type="ECO:0000256" key="5">
    <source>
        <dbReference type="ARBA" id="ARBA00023136"/>
    </source>
</evidence>
<keyword evidence="5 6" id="KW-0472">Membrane</keyword>
<dbReference type="PANTHER" id="PTHR42920:SF5">
    <property type="entry name" value="EAMA DOMAIN-CONTAINING PROTEIN"/>
    <property type="match status" value="1"/>
</dbReference>
<dbReference type="Pfam" id="PF00892">
    <property type="entry name" value="EamA"/>
    <property type="match status" value="1"/>
</dbReference>
<reference evidence="8 9" key="1">
    <citation type="submission" date="2021-06" db="EMBL/GenBank/DDBJ databases">
        <title>Complete genome of Haloferula helveola possessing various polysaccharide degrading enzymes.</title>
        <authorList>
            <person name="Takami H."/>
            <person name="Huang C."/>
            <person name="Hamasaki K."/>
        </authorList>
    </citation>
    <scope>NUCLEOTIDE SEQUENCE [LARGE SCALE GENOMIC DNA]</scope>
    <source>
        <strain evidence="8 9">CN-1</strain>
    </source>
</reference>
<organism evidence="8 9">
    <name type="scientific">Haloferula helveola</name>
    <dbReference type="NCBI Taxonomy" id="490095"/>
    <lineage>
        <taxon>Bacteria</taxon>
        <taxon>Pseudomonadati</taxon>
        <taxon>Verrucomicrobiota</taxon>
        <taxon>Verrucomicrobiia</taxon>
        <taxon>Verrucomicrobiales</taxon>
        <taxon>Verrucomicrobiaceae</taxon>
        <taxon>Haloferula</taxon>
    </lineage>
</organism>
<proteinExistence type="predicted"/>
<feature type="transmembrane region" description="Helical" evidence="6">
    <location>
        <begin position="186"/>
        <end position="206"/>
    </location>
</feature>
<evidence type="ECO:0000259" key="7">
    <source>
        <dbReference type="Pfam" id="PF00892"/>
    </source>
</evidence>
<feature type="domain" description="EamA" evidence="7">
    <location>
        <begin position="5"/>
        <end position="141"/>
    </location>
</feature>
<gene>
    <name evidence="8" type="ORF">HAHE_42600</name>
</gene>
<evidence type="ECO:0000256" key="6">
    <source>
        <dbReference type="SAM" id="Phobius"/>
    </source>
</evidence>
<evidence type="ECO:0000256" key="2">
    <source>
        <dbReference type="ARBA" id="ARBA00022475"/>
    </source>
</evidence>
<comment type="subcellular location">
    <subcellularLocation>
        <location evidence="1">Cell membrane</location>
        <topology evidence="1">Multi-pass membrane protein</topology>
    </subcellularLocation>
</comment>
<evidence type="ECO:0000313" key="8">
    <source>
        <dbReference type="EMBL" id="BCX50352.1"/>
    </source>
</evidence>
<feature type="transmembrane region" description="Helical" evidence="6">
    <location>
        <begin position="40"/>
        <end position="62"/>
    </location>
</feature>
<keyword evidence="4 6" id="KW-1133">Transmembrane helix</keyword>
<keyword evidence="3 6" id="KW-0812">Transmembrane</keyword>